<evidence type="ECO:0000256" key="1">
    <source>
        <dbReference type="ARBA" id="ARBA00022475"/>
    </source>
</evidence>
<keyword evidence="1" id="KW-1003">Cell membrane</keyword>
<keyword evidence="4 6" id="KW-0472">Membrane</keyword>
<keyword evidence="3 6" id="KW-1133">Transmembrane helix</keyword>
<dbReference type="RefSeq" id="WP_207679952.1">
    <property type="nucleotide sequence ID" value="NZ_CP061800.1"/>
</dbReference>
<accession>A0A975BVX1</accession>
<dbReference type="InterPro" id="IPR022853">
    <property type="entry name" value="FloA"/>
</dbReference>
<keyword evidence="8" id="KW-1185">Reference proteome</keyword>
<gene>
    <name evidence="7" type="ORF">dnm_087930</name>
</gene>
<dbReference type="EMBL" id="CP061800">
    <property type="protein sequence ID" value="QTA92704.1"/>
    <property type="molecule type" value="Genomic_DNA"/>
</dbReference>
<protein>
    <submittedName>
        <fullName evidence="7">UPF0365</fullName>
    </submittedName>
</protein>
<evidence type="ECO:0000313" key="8">
    <source>
        <dbReference type="Proteomes" id="UP000663722"/>
    </source>
</evidence>
<evidence type="ECO:0000256" key="4">
    <source>
        <dbReference type="ARBA" id="ARBA00023136"/>
    </source>
</evidence>
<dbReference type="KEGG" id="dmm:dnm_087930"/>
<evidence type="ECO:0000256" key="6">
    <source>
        <dbReference type="SAM" id="Phobius"/>
    </source>
</evidence>
<feature type="transmembrane region" description="Helical" evidence="6">
    <location>
        <begin position="7"/>
        <end position="25"/>
    </location>
</feature>
<organism evidence="7 8">
    <name type="scientific">Desulfonema magnum</name>
    <dbReference type="NCBI Taxonomy" id="45655"/>
    <lineage>
        <taxon>Bacteria</taxon>
        <taxon>Pseudomonadati</taxon>
        <taxon>Thermodesulfobacteriota</taxon>
        <taxon>Desulfobacteria</taxon>
        <taxon>Desulfobacterales</taxon>
        <taxon>Desulfococcaceae</taxon>
        <taxon>Desulfonema</taxon>
    </lineage>
</organism>
<keyword evidence="2 6" id="KW-0812">Transmembrane</keyword>
<feature type="coiled-coil region" evidence="5">
    <location>
        <begin position="298"/>
        <end position="350"/>
    </location>
</feature>
<name>A0A975BVX1_9BACT</name>
<evidence type="ECO:0000256" key="5">
    <source>
        <dbReference type="SAM" id="Coils"/>
    </source>
</evidence>
<evidence type="ECO:0000256" key="3">
    <source>
        <dbReference type="ARBA" id="ARBA00022989"/>
    </source>
</evidence>
<sequence>MEKYKILIVAVSALIFIIGAFLYVYHSKSLWIKSFLLGVPVNPFRLILMSLRDIDPKMILELKIKAAKSGVKITTSKLESHMLAGADVKLILDATIKAEQAGVKINTDFLKSHQLSGGDVNLIVESKIQADKVGLDIDIAKLGGHNLSHGNIPLVIEAMTMANNADIPLDFERAAAIDLTGRDILEAVKTQIRPVVIQTERVTAVAKDGVELTAIARVLIRMNLDRVVGGGGKDSILARVGEGIVAAIGSANSYEEFQENISNTSHNILESFLVPEVAENLAFDVVDINIEDVDVGENVGAKHEAERAETNKKIAESEAEKKKKDMEIRLIEMKVRIREKEADVQEAMAEAFRKGTMGVMDYYRMKSVKADTDMRRSFALSGKSDENESEES</sequence>
<dbReference type="Pfam" id="PF12127">
    <property type="entry name" value="FloA"/>
    <property type="match status" value="2"/>
</dbReference>
<evidence type="ECO:0000313" key="7">
    <source>
        <dbReference type="EMBL" id="QTA92704.1"/>
    </source>
</evidence>
<proteinExistence type="predicted"/>
<keyword evidence="5" id="KW-0175">Coiled coil</keyword>
<dbReference type="Proteomes" id="UP000663722">
    <property type="component" value="Chromosome"/>
</dbReference>
<evidence type="ECO:0000256" key="2">
    <source>
        <dbReference type="ARBA" id="ARBA00022692"/>
    </source>
</evidence>
<reference evidence="7" key="1">
    <citation type="journal article" date="2021" name="Microb. Physiol.">
        <title>Proteogenomic Insights into the Physiology of Marine, Sulfate-Reducing, Filamentous Desulfonema limicola and Desulfonema magnum.</title>
        <authorList>
            <person name="Schnaars V."/>
            <person name="Wohlbrand L."/>
            <person name="Scheve S."/>
            <person name="Hinrichs C."/>
            <person name="Reinhardt R."/>
            <person name="Rabus R."/>
        </authorList>
    </citation>
    <scope>NUCLEOTIDE SEQUENCE</scope>
    <source>
        <strain evidence="7">4be13</strain>
    </source>
</reference>
<dbReference type="AlphaFoldDB" id="A0A975BVX1"/>